<dbReference type="EMBL" id="JAUPBM010000024">
    <property type="protein sequence ID" value="MDO7019799.1"/>
    <property type="molecule type" value="Genomic_DNA"/>
</dbReference>
<keyword evidence="5" id="KW-0963">Cytoplasm</keyword>
<dbReference type="GO" id="GO:0004424">
    <property type="term" value="F:imidazoleglycerol-phosphate dehydratase activity"/>
    <property type="evidence" value="ECO:0007669"/>
    <property type="project" value="UniProtKB-EC"/>
</dbReference>
<keyword evidence="4 5" id="KW-0456">Lyase</keyword>
<comment type="caution">
    <text evidence="7">The sequence shown here is derived from an EMBL/GenBank/DDBJ whole genome shotgun (WGS) entry which is preliminary data.</text>
</comment>
<dbReference type="RefSeq" id="WP_304385688.1">
    <property type="nucleotide sequence ID" value="NZ_JAUPBL010000072.1"/>
</dbReference>
<gene>
    <name evidence="5 7" type="primary">hisB</name>
    <name evidence="7" type="ORF">Q5M86_03305</name>
</gene>
<dbReference type="PROSITE" id="PS00954">
    <property type="entry name" value="IGP_DEHYDRATASE_1"/>
    <property type="match status" value="1"/>
</dbReference>
<keyword evidence="3 5" id="KW-0368">Histidine biosynthesis</keyword>
<dbReference type="Pfam" id="PF00475">
    <property type="entry name" value="IGPD"/>
    <property type="match status" value="1"/>
</dbReference>
<sequence length="199" mass="22543">MRAAEIERNTNETKIKIKLNIDGTGKYKNDTKIGFFNHMLDLFARHGRFDLEVICDGDTDVDYHHSVEDVGIVLGKCFSEALGDMKGIKRYGNFSMPMCEALTLTAVDICGRSHLVFDSDLKHEKVGDFDTELVKEFFTAFTNSMNITLHIKTFHGENTHHIIESIFKGAARALSQACEIDERYKNEVLSTKGMLENNK</sequence>
<dbReference type="InterPro" id="IPR020565">
    <property type="entry name" value="ImidazoleglycerP_deHydtase_CS"/>
</dbReference>
<accession>A0ABT8YV71</accession>
<comment type="catalytic activity">
    <reaction evidence="5 6">
        <text>D-erythro-1-(imidazol-4-yl)glycerol 3-phosphate = 3-(imidazol-4-yl)-2-oxopropyl phosphate + H2O</text>
        <dbReference type="Rhea" id="RHEA:11040"/>
        <dbReference type="ChEBI" id="CHEBI:15377"/>
        <dbReference type="ChEBI" id="CHEBI:57766"/>
        <dbReference type="ChEBI" id="CHEBI:58278"/>
        <dbReference type="EC" id="4.2.1.19"/>
    </reaction>
</comment>
<dbReference type="EC" id="4.2.1.19" evidence="5 6"/>
<evidence type="ECO:0000313" key="7">
    <source>
        <dbReference type="EMBL" id="MDO7019799.1"/>
    </source>
</evidence>
<name>A0ABT8YV71_9SPIR</name>
<dbReference type="SUPFAM" id="SSF54211">
    <property type="entry name" value="Ribosomal protein S5 domain 2-like"/>
    <property type="match status" value="2"/>
</dbReference>
<dbReference type="InterPro" id="IPR020568">
    <property type="entry name" value="Ribosomal_Su5_D2-typ_SF"/>
</dbReference>
<evidence type="ECO:0000313" key="8">
    <source>
        <dbReference type="Proteomes" id="UP001175147"/>
    </source>
</evidence>
<evidence type="ECO:0000256" key="2">
    <source>
        <dbReference type="ARBA" id="ARBA00022605"/>
    </source>
</evidence>
<dbReference type="NCBIfam" id="NF002114">
    <property type="entry name" value="PRK00951.2-4"/>
    <property type="match status" value="1"/>
</dbReference>
<dbReference type="HAMAP" id="MF_00076">
    <property type="entry name" value="HisB"/>
    <property type="match status" value="1"/>
</dbReference>
<evidence type="ECO:0000256" key="1">
    <source>
        <dbReference type="ARBA" id="ARBA00005047"/>
    </source>
</evidence>
<keyword evidence="2 5" id="KW-0028">Amino-acid biosynthesis</keyword>
<evidence type="ECO:0000256" key="4">
    <source>
        <dbReference type="ARBA" id="ARBA00023239"/>
    </source>
</evidence>
<keyword evidence="8" id="KW-1185">Reference proteome</keyword>
<dbReference type="PANTHER" id="PTHR23133:SF2">
    <property type="entry name" value="IMIDAZOLEGLYCEROL-PHOSPHATE DEHYDRATASE"/>
    <property type="match status" value="1"/>
</dbReference>
<dbReference type="NCBIfam" id="NF002111">
    <property type="entry name" value="PRK00951.2-1"/>
    <property type="match status" value="1"/>
</dbReference>
<protein>
    <recommendedName>
        <fullName evidence="5 6">Imidazoleglycerol-phosphate dehydratase</fullName>
        <shortName evidence="5">IGPD</shortName>
        <ecNumber evidence="5 6">4.2.1.19</ecNumber>
    </recommendedName>
</protein>
<evidence type="ECO:0000256" key="6">
    <source>
        <dbReference type="RuleBase" id="RU000599"/>
    </source>
</evidence>
<proteinExistence type="inferred from homology"/>
<dbReference type="NCBIfam" id="NF002109">
    <property type="entry name" value="PRK00951.1-5"/>
    <property type="match status" value="1"/>
</dbReference>
<dbReference type="CDD" id="cd07914">
    <property type="entry name" value="IGPD"/>
    <property type="match status" value="1"/>
</dbReference>
<comment type="pathway">
    <text evidence="1 5 6">Amino-acid biosynthesis; L-histidine biosynthesis; L-histidine from 5-phospho-alpha-D-ribose 1-diphosphate: step 6/9.</text>
</comment>
<evidence type="ECO:0000256" key="5">
    <source>
        <dbReference type="HAMAP-Rule" id="MF_00076"/>
    </source>
</evidence>
<dbReference type="Proteomes" id="UP001175147">
    <property type="component" value="Unassembled WGS sequence"/>
</dbReference>
<dbReference type="PANTHER" id="PTHR23133">
    <property type="entry name" value="IMIDAZOLEGLYCEROL-PHOSPHATE DEHYDRATASE HIS7"/>
    <property type="match status" value="1"/>
</dbReference>
<organism evidence="7 8">
    <name type="scientific">Brachyspira innocens</name>
    <dbReference type="NCBI Taxonomy" id="13264"/>
    <lineage>
        <taxon>Bacteria</taxon>
        <taxon>Pseudomonadati</taxon>
        <taxon>Spirochaetota</taxon>
        <taxon>Spirochaetia</taxon>
        <taxon>Brachyspirales</taxon>
        <taxon>Brachyspiraceae</taxon>
        <taxon>Brachyspira</taxon>
    </lineage>
</organism>
<dbReference type="PROSITE" id="PS00955">
    <property type="entry name" value="IGP_DEHYDRATASE_2"/>
    <property type="match status" value="1"/>
</dbReference>
<evidence type="ECO:0000256" key="3">
    <source>
        <dbReference type="ARBA" id="ARBA00023102"/>
    </source>
</evidence>
<dbReference type="InterPro" id="IPR000807">
    <property type="entry name" value="ImidazoleglycerolP_deHydtase"/>
</dbReference>
<dbReference type="InterPro" id="IPR038494">
    <property type="entry name" value="IGPD_sf"/>
</dbReference>
<dbReference type="Gene3D" id="3.30.230.40">
    <property type="entry name" value="Imidazole glycerol phosphate dehydratase, domain 1"/>
    <property type="match status" value="2"/>
</dbReference>
<comment type="similarity">
    <text evidence="5 6">Belongs to the imidazoleglycerol-phosphate dehydratase family.</text>
</comment>
<comment type="subcellular location">
    <subcellularLocation>
        <location evidence="5 6">Cytoplasm</location>
    </subcellularLocation>
</comment>
<reference evidence="7" key="1">
    <citation type="submission" date="2023-07" db="EMBL/GenBank/DDBJ databases">
        <title>Mucosal microbiota of week-old chicken and adult hens.</title>
        <authorList>
            <person name="Volf J."/>
            <person name="Karasova D."/>
            <person name="Crhanova M."/>
            <person name="Faldynova M."/>
            <person name="Prikrylova H."/>
            <person name="Zeman M."/>
            <person name="Babak V."/>
            <person name="Rajova J."/>
            <person name="Rychlik I."/>
        </authorList>
    </citation>
    <scope>NUCLEOTIDE SEQUENCE</scope>
    <source>
        <strain evidence="7">ET902</strain>
    </source>
</reference>